<sequence length="171" mass="19169">MFGCLRWCFGGRPEDEADKDHDDFAANLEAEHQQISRGIATRLATADAAERIRIRDMLRDGDERWFPSADEKGTVEWEAEEEETKEKEVTTGMEERGRERKKRPEDEGSKSSNTTTGSSRAPQLRVLSPPPMRITTATAPRLEPSMTADLHPVLTDLPDASHFAVGSDDEK</sequence>
<feature type="compositionally biased region" description="Basic and acidic residues" evidence="1">
    <location>
        <begin position="58"/>
        <end position="75"/>
    </location>
</feature>
<organism evidence="2 3">
    <name type="scientific">Apiospora marii</name>
    <dbReference type="NCBI Taxonomy" id="335849"/>
    <lineage>
        <taxon>Eukaryota</taxon>
        <taxon>Fungi</taxon>
        <taxon>Dikarya</taxon>
        <taxon>Ascomycota</taxon>
        <taxon>Pezizomycotina</taxon>
        <taxon>Sordariomycetes</taxon>
        <taxon>Xylariomycetidae</taxon>
        <taxon>Amphisphaeriales</taxon>
        <taxon>Apiosporaceae</taxon>
        <taxon>Apiospora</taxon>
    </lineage>
</organism>
<protein>
    <submittedName>
        <fullName evidence="2">Uncharacterized protein</fullName>
    </submittedName>
</protein>
<feature type="compositionally biased region" description="Basic and acidic residues" evidence="1">
    <location>
        <begin position="84"/>
        <end position="109"/>
    </location>
</feature>
<evidence type="ECO:0000313" key="3">
    <source>
        <dbReference type="Proteomes" id="UP001396898"/>
    </source>
</evidence>
<accession>A0ABR1SFR9</accession>
<evidence type="ECO:0000313" key="2">
    <source>
        <dbReference type="EMBL" id="KAK8033176.1"/>
    </source>
</evidence>
<evidence type="ECO:0000256" key="1">
    <source>
        <dbReference type="SAM" id="MobiDB-lite"/>
    </source>
</evidence>
<comment type="caution">
    <text evidence="2">The sequence shown here is derived from an EMBL/GenBank/DDBJ whole genome shotgun (WGS) entry which is preliminary data.</text>
</comment>
<reference evidence="2 3" key="1">
    <citation type="submission" date="2023-01" db="EMBL/GenBank/DDBJ databases">
        <title>Analysis of 21 Apiospora genomes using comparative genomics revels a genus with tremendous synthesis potential of carbohydrate active enzymes and secondary metabolites.</title>
        <authorList>
            <person name="Sorensen T."/>
        </authorList>
    </citation>
    <scope>NUCLEOTIDE SEQUENCE [LARGE SCALE GENOMIC DNA]</scope>
    <source>
        <strain evidence="2 3">CBS 20057</strain>
    </source>
</reference>
<name>A0ABR1SFR9_9PEZI</name>
<proteinExistence type="predicted"/>
<feature type="region of interest" description="Disordered" evidence="1">
    <location>
        <begin position="58"/>
        <end position="171"/>
    </location>
</feature>
<gene>
    <name evidence="2" type="ORF">PG991_002574</name>
</gene>
<keyword evidence="3" id="KW-1185">Reference proteome</keyword>
<feature type="compositionally biased region" description="Low complexity" evidence="1">
    <location>
        <begin position="110"/>
        <end position="119"/>
    </location>
</feature>
<dbReference type="EMBL" id="JAQQWI010000006">
    <property type="protein sequence ID" value="KAK8033176.1"/>
    <property type="molecule type" value="Genomic_DNA"/>
</dbReference>
<dbReference type="Proteomes" id="UP001396898">
    <property type="component" value="Unassembled WGS sequence"/>
</dbReference>